<reference evidence="2 3" key="1">
    <citation type="submission" date="2022-03" db="EMBL/GenBank/DDBJ databases">
        <authorList>
            <person name="Nunn A."/>
            <person name="Chopra R."/>
            <person name="Nunn A."/>
            <person name="Contreras Garrido A."/>
        </authorList>
    </citation>
    <scope>NUCLEOTIDE SEQUENCE [LARGE SCALE GENOMIC DNA]</scope>
</reference>
<evidence type="ECO:0000313" key="2">
    <source>
        <dbReference type="EMBL" id="CAH2080685.1"/>
    </source>
</evidence>
<feature type="transmembrane region" description="Helical" evidence="1">
    <location>
        <begin position="95"/>
        <end position="115"/>
    </location>
</feature>
<keyword evidence="1" id="KW-1133">Transmembrane helix</keyword>
<evidence type="ECO:0008006" key="4">
    <source>
        <dbReference type="Google" id="ProtNLM"/>
    </source>
</evidence>
<keyword evidence="1" id="KW-0812">Transmembrane</keyword>
<keyword evidence="3" id="KW-1185">Reference proteome</keyword>
<protein>
    <recommendedName>
        <fullName evidence="4">Protein kinase domain-containing protein</fullName>
    </recommendedName>
</protein>
<sequence length="121" mass="13304">MQDITVSNTLVDSNANVELADFGISASMYGVTAGAITATPTAAEAQLDRPDLTNRNSLKRVAEGGQGEFSSGERSTMLDWLVIVEAILDVHSRKIASMIALHHFMIYLFIIHLFHSNRWRG</sequence>
<evidence type="ECO:0000256" key="1">
    <source>
        <dbReference type="SAM" id="Phobius"/>
    </source>
</evidence>
<gene>
    <name evidence="2" type="ORF">TAV2_LOCUS26386</name>
</gene>
<organism evidence="2 3">
    <name type="scientific">Thlaspi arvense</name>
    <name type="common">Field penny-cress</name>
    <dbReference type="NCBI Taxonomy" id="13288"/>
    <lineage>
        <taxon>Eukaryota</taxon>
        <taxon>Viridiplantae</taxon>
        <taxon>Streptophyta</taxon>
        <taxon>Embryophyta</taxon>
        <taxon>Tracheophyta</taxon>
        <taxon>Spermatophyta</taxon>
        <taxon>Magnoliopsida</taxon>
        <taxon>eudicotyledons</taxon>
        <taxon>Gunneridae</taxon>
        <taxon>Pentapetalae</taxon>
        <taxon>rosids</taxon>
        <taxon>malvids</taxon>
        <taxon>Brassicales</taxon>
        <taxon>Brassicaceae</taxon>
        <taxon>Thlaspideae</taxon>
        <taxon>Thlaspi</taxon>
    </lineage>
</organism>
<dbReference type="AlphaFoldDB" id="A0AAU9TD86"/>
<proteinExistence type="predicted"/>
<accession>A0AAU9TD86</accession>
<evidence type="ECO:0000313" key="3">
    <source>
        <dbReference type="Proteomes" id="UP000836841"/>
    </source>
</evidence>
<dbReference type="EMBL" id="CAJVSB020000955">
    <property type="protein sequence ID" value="CAH2080685.1"/>
    <property type="molecule type" value="Genomic_DNA"/>
</dbReference>
<dbReference type="Proteomes" id="UP000836841">
    <property type="component" value="Unassembled WGS sequence"/>
</dbReference>
<name>A0AAU9TD86_THLAR</name>
<keyword evidence="1" id="KW-0472">Membrane</keyword>
<comment type="caution">
    <text evidence="2">The sequence shown here is derived from an EMBL/GenBank/DDBJ whole genome shotgun (WGS) entry which is preliminary data.</text>
</comment>